<dbReference type="EMBL" id="CP036273">
    <property type="protein sequence ID" value="QDU21210.1"/>
    <property type="molecule type" value="Genomic_DNA"/>
</dbReference>
<feature type="domain" description="DUF1549" evidence="3">
    <location>
        <begin position="34"/>
        <end position="215"/>
    </location>
</feature>
<dbReference type="AlphaFoldDB" id="A0A517XUN0"/>
<evidence type="ECO:0000313" key="5">
    <source>
        <dbReference type="EMBL" id="QDU21210.1"/>
    </source>
</evidence>
<evidence type="ECO:0000259" key="4">
    <source>
        <dbReference type="Pfam" id="PF07587"/>
    </source>
</evidence>
<organism evidence="5 6">
    <name type="scientific">Urbifossiella limnaea</name>
    <dbReference type="NCBI Taxonomy" id="2528023"/>
    <lineage>
        <taxon>Bacteria</taxon>
        <taxon>Pseudomonadati</taxon>
        <taxon>Planctomycetota</taxon>
        <taxon>Planctomycetia</taxon>
        <taxon>Gemmatales</taxon>
        <taxon>Gemmataceae</taxon>
        <taxon>Urbifossiella</taxon>
    </lineage>
</organism>
<keyword evidence="6" id="KW-1185">Reference proteome</keyword>
<keyword evidence="2" id="KW-0732">Signal</keyword>
<feature type="domain" description="DUF1553" evidence="4">
    <location>
        <begin position="290"/>
        <end position="410"/>
    </location>
</feature>
<evidence type="ECO:0008006" key="7">
    <source>
        <dbReference type="Google" id="ProtNLM"/>
    </source>
</evidence>
<reference evidence="5 6" key="1">
    <citation type="submission" date="2019-02" db="EMBL/GenBank/DDBJ databases">
        <title>Deep-cultivation of Planctomycetes and their phenomic and genomic characterization uncovers novel biology.</title>
        <authorList>
            <person name="Wiegand S."/>
            <person name="Jogler M."/>
            <person name="Boedeker C."/>
            <person name="Pinto D."/>
            <person name="Vollmers J."/>
            <person name="Rivas-Marin E."/>
            <person name="Kohn T."/>
            <person name="Peeters S.H."/>
            <person name="Heuer A."/>
            <person name="Rast P."/>
            <person name="Oberbeckmann S."/>
            <person name="Bunk B."/>
            <person name="Jeske O."/>
            <person name="Meyerdierks A."/>
            <person name="Storesund J.E."/>
            <person name="Kallscheuer N."/>
            <person name="Luecker S."/>
            <person name="Lage O.M."/>
            <person name="Pohl T."/>
            <person name="Merkel B.J."/>
            <person name="Hornburger P."/>
            <person name="Mueller R.-W."/>
            <person name="Bruemmer F."/>
            <person name="Labrenz M."/>
            <person name="Spormann A.M."/>
            <person name="Op den Camp H."/>
            <person name="Overmann J."/>
            <person name="Amann R."/>
            <person name="Jetten M.S.M."/>
            <person name="Mascher T."/>
            <person name="Medema M.H."/>
            <person name="Devos D.P."/>
            <person name="Kaster A.-K."/>
            <person name="Ovreas L."/>
            <person name="Rohde M."/>
            <person name="Galperin M.Y."/>
            <person name="Jogler C."/>
        </authorList>
    </citation>
    <scope>NUCLEOTIDE SEQUENCE [LARGE SCALE GENOMIC DNA]</scope>
    <source>
        <strain evidence="5 6">ETA_A1</strain>
    </source>
</reference>
<dbReference type="PANTHER" id="PTHR35889:SF3">
    <property type="entry name" value="F-BOX DOMAIN-CONTAINING PROTEIN"/>
    <property type="match status" value="1"/>
</dbReference>
<dbReference type="Proteomes" id="UP000319576">
    <property type="component" value="Chromosome"/>
</dbReference>
<evidence type="ECO:0000259" key="3">
    <source>
        <dbReference type="Pfam" id="PF07583"/>
    </source>
</evidence>
<dbReference type="PANTHER" id="PTHR35889">
    <property type="entry name" value="CYCLOINULO-OLIGOSACCHARIDE FRUCTANOTRANSFERASE-RELATED"/>
    <property type="match status" value="1"/>
</dbReference>
<feature type="compositionally biased region" description="Basic and acidic residues" evidence="1">
    <location>
        <begin position="261"/>
        <end position="276"/>
    </location>
</feature>
<accession>A0A517XUN0</accession>
<dbReference type="InterPro" id="IPR011444">
    <property type="entry name" value="DUF1549"/>
</dbReference>
<gene>
    <name evidence="5" type="ORF">ETAA1_31750</name>
</gene>
<evidence type="ECO:0000256" key="2">
    <source>
        <dbReference type="SAM" id="SignalP"/>
    </source>
</evidence>
<dbReference type="Pfam" id="PF07587">
    <property type="entry name" value="PSD1"/>
    <property type="match status" value="1"/>
</dbReference>
<feature type="signal peptide" evidence="2">
    <location>
        <begin position="1"/>
        <end position="21"/>
    </location>
</feature>
<dbReference type="Pfam" id="PF07583">
    <property type="entry name" value="PSCyt2"/>
    <property type="match status" value="1"/>
</dbReference>
<dbReference type="RefSeq" id="WP_145239995.1">
    <property type="nucleotide sequence ID" value="NZ_CP036273.1"/>
</dbReference>
<dbReference type="InterPro" id="IPR022655">
    <property type="entry name" value="DUF1553"/>
</dbReference>
<dbReference type="OrthoDB" id="289126at2"/>
<protein>
    <recommendedName>
        <fullName evidence="7">DUF1549 domain-containing protein</fullName>
    </recommendedName>
</protein>
<evidence type="ECO:0000313" key="6">
    <source>
        <dbReference type="Proteomes" id="UP000319576"/>
    </source>
</evidence>
<name>A0A517XUN0_9BACT</name>
<proteinExistence type="predicted"/>
<sequence length="538" mass="58669" precursor="true">MPLRPTFALAALAALSGSARADSPTAATPVHTAIDHYVDDAIKAAGVAPAPQADDATFVRRLTLDLVGRIPTPAEASAYVKAADADKRAKLVDRLLASPGFARHQAAQFEAMLNPEGGGRRSGALGEYLRTALAAGKSWERMYRELMLPDEADATMKGAADFLKSRVTDTDKLTNDVSVSFFGVNVSCAQCHDHPLVKDWTQDHFYGMKAFLVRTYDAGGSLAERGFGQVKYKANKGPEKLAPMMFLTGAKLDDATAREMTKDEQKKEKELIEQAKKDKKAPPRPAFSARAKLVEVSLKEGNADFFSRSVVNRMWHRYFGSGLVNPLDQMHSENPPSHPELLAWLAKDTASHGYDLKRLIRGIVMSQAYSRSSRYPTEATPDRKLFAVAQLKPFTPLQLSTSLKIAAADPAQFEGKKAGDLEKTLEQLESSGRGFASLIAVPTDNFQVGVGEALLFTNGDRVAKEFLTDNGVLARAKGLTDKKAAVALLVRSAYGREPTAAESTALVAYVENRADRLPEAYRQVLWALVTGPEFRFVY</sequence>
<feature type="region of interest" description="Disordered" evidence="1">
    <location>
        <begin position="261"/>
        <end position="286"/>
    </location>
</feature>
<evidence type="ECO:0000256" key="1">
    <source>
        <dbReference type="SAM" id="MobiDB-lite"/>
    </source>
</evidence>
<dbReference type="KEGG" id="uli:ETAA1_31750"/>
<feature type="chain" id="PRO_5022100263" description="DUF1549 domain-containing protein" evidence="2">
    <location>
        <begin position="22"/>
        <end position="538"/>
    </location>
</feature>